<dbReference type="InterPro" id="IPR029045">
    <property type="entry name" value="ClpP/crotonase-like_dom_sf"/>
</dbReference>
<keyword evidence="5" id="KW-1185">Reference proteome</keyword>
<dbReference type="PANTHER" id="PTHR10381">
    <property type="entry name" value="ATP-DEPENDENT CLP PROTEASE PROTEOLYTIC SUBUNIT"/>
    <property type="match status" value="1"/>
</dbReference>
<dbReference type="CDD" id="cd07017">
    <property type="entry name" value="S14_ClpP_2"/>
    <property type="match status" value="1"/>
</dbReference>
<keyword evidence="4" id="KW-0645">Protease</keyword>
<comment type="similarity">
    <text evidence="1 2">Belongs to the peptidase S14 family.</text>
</comment>
<dbReference type="eggNOG" id="KOG0840">
    <property type="taxonomic scope" value="Eukaryota"/>
</dbReference>
<name>K8EIQ3_9CHLO</name>
<keyword evidence="4" id="KW-0378">Hydrolase</keyword>
<evidence type="ECO:0000256" key="1">
    <source>
        <dbReference type="ARBA" id="ARBA00007039"/>
    </source>
</evidence>
<evidence type="ECO:0000313" key="5">
    <source>
        <dbReference type="Proteomes" id="UP000198341"/>
    </source>
</evidence>
<evidence type="ECO:0000256" key="3">
    <source>
        <dbReference type="SAM" id="MobiDB-lite"/>
    </source>
</evidence>
<dbReference type="Gene3D" id="3.90.226.10">
    <property type="entry name" value="2-enoyl-CoA Hydratase, Chain A, domain 1"/>
    <property type="match status" value="1"/>
</dbReference>
<dbReference type="AlphaFoldDB" id="K8EIQ3"/>
<feature type="region of interest" description="Disordered" evidence="3">
    <location>
        <begin position="1"/>
        <end position="27"/>
    </location>
</feature>
<dbReference type="PANTHER" id="PTHR10381:SF11">
    <property type="entry name" value="ATP-DEPENDENT CLP PROTEASE PROTEOLYTIC SUBUNIT, MITOCHONDRIAL"/>
    <property type="match status" value="1"/>
</dbReference>
<protein>
    <recommendedName>
        <fullName evidence="2">ATP-dependent Clp protease proteolytic subunit</fullName>
    </recommendedName>
</protein>
<evidence type="ECO:0000256" key="2">
    <source>
        <dbReference type="RuleBase" id="RU003567"/>
    </source>
</evidence>
<gene>
    <name evidence="4" type="ordered locus">Bathy10g01580</name>
</gene>
<dbReference type="GO" id="GO:0004176">
    <property type="term" value="F:ATP-dependent peptidase activity"/>
    <property type="evidence" value="ECO:0007669"/>
    <property type="project" value="InterPro"/>
</dbReference>
<dbReference type="GeneID" id="19013234"/>
<dbReference type="Proteomes" id="UP000198341">
    <property type="component" value="Chromosome 10"/>
</dbReference>
<dbReference type="SUPFAM" id="SSF52096">
    <property type="entry name" value="ClpP/crotonase"/>
    <property type="match status" value="1"/>
</dbReference>
<dbReference type="GO" id="GO:0006515">
    <property type="term" value="P:protein quality control for misfolded or incompletely synthesized proteins"/>
    <property type="evidence" value="ECO:0007669"/>
    <property type="project" value="TreeGrafter"/>
</dbReference>
<dbReference type="RefSeq" id="XP_007510529.1">
    <property type="nucleotide sequence ID" value="XM_007510467.1"/>
</dbReference>
<dbReference type="PRINTS" id="PR00127">
    <property type="entry name" value="CLPPROTEASEP"/>
</dbReference>
<dbReference type="GO" id="GO:0009536">
    <property type="term" value="C:plastid"/>
    <property type="evidence" value="ECO:0007669"/>
    <property type="project" value="UniProtKB-ARBA"/>
</dbReference>
<evidence type="ECO:0000313" key="4">
    <source>
        <dbReference type="EMBL" id="CCO18062.1"/>
    </source>
</evidence>
<organism evidence="4 5">
    <name type="scientific">Bathycoccus prasinos</name>
    <dbReference type="NCBI Taxonomy" id="41875"/>
    <lineage>
        <taxon>Eukaryota</taxon>
        <taxon>Viridiplantae</taxon>
        <taxon>Chlorophyta</taxon>
        <taxon>Mamiellophyceae</taxon>
        <taxon>Mamiellales</taxon>
        <taxon>Bathycoccaceae</taxon>
        <taxon>Bathycoccus</taxon>
    </lineage>
</organism>
<proteinExistence type="inferred from homology"/>
<feature type="compositionally biased region" description="Low complexity" evidence="3">
    <location>
        <begin position="1"/>
        <end position="20"/>
    </location>
</feature>
<dbReference type="OrthoDB" id="2017408at2759"/>
<accession>K8EIQ3</accession>
<dbReference type="EMBL" id="FO082269">
    <property type="protein sequence ID" value="CCO18062.1"/>
    <property type="molecule type" value="Genomic_DNA"/>
</dbReference>
<dbReference type="GO" id="GO:0051117">
    <property type="term" value="F:ATPase binding"/>
    <property type="evidence" value="ECO:0007669"/>
    <property type="project" value="TreeGrafter"/>
</dbReference>
<reference evidence="4 5" key="1">
    <citation type="submission" date="2011-10" db="EMBL/GenBank/DDBJ databases">
        <authorList>
            <person name="Genoscope - CEA"/>
        </authorList>
    </citation>
    <scope>NUCLEOTIDE SEQUENCE [LARGE SCALE GENOMIC DNA]</scope>
    <source>
        <strain evidence="4 5">RCC 1105</strain>
    </source>
</reference>
<dbReference type="InterPro" id="IPR023562">
    <property type="entry name" value="ClpP/TepA"/>
</dbReference>
<dbReference type="InterPro" id="IPR001907">
    <property type="entry name" value="ClpP"/>
</dbReference>
<dbReference type="STRING" id="41875.K8EIQ3"/>
<dbReference type="KEGG" id="bpg:Bathy10g01580"/>
<dbReference type="GO" id="GO:0009368">
    <property type="term" value="C:endopeptidase Clp complex"/>
    <property type="evidence" value="ECO:0007669"/>
    <property type="project" value="TreeGrafter"/>
</dbReference>
<sequence>MFALRNTANNATGAASSVSSKTNAKKNNVINCRRRGQLLKKRFPSTKSRAKAKAMSIRNGPETVPIVVPLGDGSQQQDLFTFLVNNRIVFIGERIDEDSTAIIVAQMLALESEAPNEPITLYINATAGTQYCVVAIVDAMEMITCPVKTVAMGCVAGPPLMILAAGTKGERYSMKSARMILAQPLGGLSGTSVEVKLQALELNRNAKAQSAFIAKYTGQDYEELRGLMTRDTYFGAKEAIDFGLIDHIVE</sequence>
<dbReference type="Pfam" id="PF00574">
    <property type="entry name" value="CLP_protease"/>
    <property type="match status" value="1"/>
</dbReference>
<dbReference type="GO" id="GO:0004252">
    <property type="term" value="F:serine-type endopeptidase activity"/>
    <property type="evidence" value="ECO:0007669"/>
    <property type="project" value="InterPro"/>
</dbReference>